<evidence type="ECO:0000313" key="4">
    <source>
        <dbReference type="EMBL" id="KAF3130776.1"/>
    </source>
</evidence>
<reference evidence="4 5" key="1">
    <citation type="submission" date="2019-06" db="EMBL/GenBank/DDBJ databases">
        <authorList>
            <person name="Palmer J.M."/>
        </authorList>
    </citation>
    <scope>NUCLEOTIDE SEQUENCE [LARGE SCALE GENOMIC DNA]</scope>
    <source>
        <strain evidence="4 5">TWF703</strain>
    </source>
</reference>
<keyword evidence="1" id="KW-0863">Zinc-finger</keyword>
<gene>
    <name evidence="4" type="ORF">TWF703_008053</name>
</gene>
<protein>
    <recommendedName>
        <fullName evidence="3">C2H2-type domain-containing protein</fullName>
    </recommendedName>
</protein>
<dbReference type="Proteomes" id="UP000480548">
    <property type="component" value="Unassembled WGS sequence"/>
</dbReference>
<dbReference type="EMBL" id="WIQZ01000052">
    <property type="protein sequence ID" value="KAF3130776.1"/>
    <property type="molecule type" value="Genomic_DNA"/>
</dbReference>
<feature type="domain" description="C2H2-type" evidence="3">
    <location>
        <begin position="250"/>
        <end position="278"/>
    </location>
</feature>
<evidence type="ECO:0000259" key="3">
    <source>
        <dbReference type="PROSITE" id="PS50157"/>
    </source>
</evidence>
<dbReference type="AlphaFoldDB" id="A0A7C8JTT8"/>
<feature type="region of interest" description="Disordered" evidence="2">
    <location>
        <begin position="364"/>
        <end position="429"/>
    </location>
</feature>
<dbReference type="GO" id="GO:0008270">
    <property type="term" value="F:zinc ion binding"/>
    <property type="evidence" value="ECO:0007669"/>
    <property type="project" value="UniProtKB-KW"/>
</dbReference>
<keyword evidence="1" id="KW-0862">Zinc</keyword>
<dbReference type="PROSITE" id="PS00028">
    <property type="entry name" value="ZINC_FINGER_C2H2_1"/>
    <property type="match status" value="1"/>
</dbReference>
<evidence type="ECO:0000256" key="1">
    <source>
        <dbReference type="PROSITE-ProRule" id="PRU00042"/>
    </source>
</evidence>
<organism evidence="4 5">
    <name type="scientific">Orbilia oligospora</name>
    <name type="common">Nematode-trapping fungus</name>
    <name type="synonym">Arthrobotrys oligospora</name>
    <dbReference type="NCBI Taxonomy" id="2813651"/>
    <lineage>
        <taxon>Eukaryota</taxon>
        <taxon>Fungi</taxon>
        <taxon>Dikarya</taxon>
        <taxon>Ascomycota</taxon>
        <taxon>Pezizomycotina</taxon>
        <taxon>Orbiliomycetes</taxon>
        <taxon>Orbiliales</taxon>
        <taxon>Orbiliaceae</taxon>
        <taxon>Orbilia</taxon>
    </lineage>
</organism>
<evidence type="ECO:0000256" key="2">
    <source>
        <dbReference type="SAM" id="MobiDB-lite"/>
    </source>
</evidence>
<sequence length="453" mass="51251">MSQPDHNMEGHEIKIEGDETNMEGHEAMMKDEKQDIIPSEESAQIQDDDNASGFETRAQRMQHMPKVISLQIPPNGSDHQGGADFWYCPQNECREKFNNAKDRNDHAHWNHAWCWKCSIDFKTQKALQLSCVPSCSGKFEKSSELLAHLEGQGCTAAATKGVNEHGIAHLILLDYARDFTNEEKIYLASLEMKAIVLPKETIWLVDPLGRFFDVITNSNKMKKISAQSHFIYTWKIQGDDFDDISGDSKYTCLACGEKFVRPRNFHDHIRGVEKKKKRASTANVEVTQAALTVWKCEGCEAIFKVLSGLTDHYEGGCKKIAEEMRALRKEKEHWNELDEAMRKEMEEDGDGEVVVLDYKELTSVTYEDGSDDEDDAQDEDEKWTIKWDPNESEDEELSDLVGLKEETGNSVASSEDSKGEYTGGKPVGLENLITSMGIVPAEESSDEEEDWSD</sequence>
<evidence type="ECO:0000313" key="5">
    <source>
        <dbReference type="Proteomes" id="UP000480548"/>
    </source>
</evidence>
<name>A0A7C8JTT8_ORBOL</name>
<comment type="caution">
    <text evidence="4">The sequence shown here is derived from an EMBL/GenBank/DDBJ whole genome shotgun (WGS) entry which is preliminary data.</text>
</comment>
<proteinExistence type="predicted"/>
<keyword evidence="1" id="KW-0479">Metal-binding</keyword>
<dbReference type="InterPro" id="IPR013087">
    <property type="entry name" value="Znf_C2H2_type"/>
</dbReference>
<dbReference type="PROSITE" id="PS50157">
    <property type="entry name" value="ZINC_FINGER_C2H2_2"/>
    <property type="match status" value="1"/>
</dbReference>
<feature type="compositionally biased region" description="Acidic residues" evidence="2">
    <location>
        <begin position="368"/>
        <end position="381"/>
    </location>
</feature>
<accession>A0A7C8JTT8</accession>
<dbReference type="Gene3D" id="3.30.160.60">
    <property type="entry name" value="Classic Zinc Finger"/>
    <property type="match status" value="1"/>
</dbReference>